<dbReference type="Proteomes" id="UP001501725">
    <property type="component" value="Unassembled WGS sequence"/>
</dbReference>
<evidence type="ECO:0000256" key="2">
    <source>
        <dbReference type="SAM" id="SignalP"/>
    </source>
</evidence>
<dbReference type="PANTHER" id="PTHR11851">
    <property type="entry name" value="METALLOPROTEASE"/>
    <property type="match status" value="1"/>
</dbReference>
<feature type="domain" description="Peptidase M16 C-terminal" evidence="4">
    <location>
        <begin position="207"/>
        <end position="384"/>
    </location>
</feature>
<dbReference type="Pfam" id="PF05193">
    <property type="entry name" value="Peptidase_M16_C"/>
    <property type="match status" value="2"/>
</dbReference>
<feature type="domain" description="Peptidase M16 C-terminal" evidence="4">
    <location>
        <begin position="677"/>
        <end position="853"/>
    </location>
</feature>
<dbReference type="Pfam" id="PF00675">
    <property type="entry name" value="Peptidase_M16"/>
    <property type="match status" value="2"/>
</dbReference>
<feature type="domain" description="Peptidase M16 N-terminal" evidence="3">
    <location>
        <begin position="48"/>
        <end position="165"/>
    </location>
</feature>
<dbReference type="EMBL" id="BAABGY010000002">
    <property type="protein sequence ID" value="GAA4320788.1"/>
    <property type="molecule type" value="Genomic_DNA"/>
</dbReference>
<feature type="chain" id="PRO_5045786223" evidence="2">
    <location>
        <begin position="21"/>
        <end position="947"/>
    </location>
</feature>
<keyword evidence="6" id="KW-1185">Reference proteome</keyword>
<dbReference type="SUPFAM" id="SSF63411">
    <property type="entry name" value="LuxS/MPP-like metallohydrolase"/>
    <property type="match status" value="4"/>
</dbReference>
<evidence type="ECO:0000259" key="4">
    <source>
        <dbReference type="Pfam" id="PF05193"/>
    </source>
</evidence>
<gene>
    <name evidence="5" type="ORF">GCM10023184_06140</name>
</gene>
<evidence type="ECO:0000313" key="6">
    <source>
        <dbReference type="Proteomes" id="UP001501725"/>
    </source>
</evidence>
<dbReference type="Gene3D" id="3.30.830.10">
    <property type="entry name" value="Metalloenzyme, LuxS/M16 peptidase-like"/>
    <property type="match status" value="4"/>
</dbReference>
<comment type="similarity">
    <text evidence="1">Belongs to the peptidase M16 family.</text>
</comment>
<dbReference type="InterPro" id="IPR011765">
    <property type="entry name" value="Pept_M16_N"/>
</dbReference>
<proteinExistence type="inferred from homology"/>
<keyword evidence="2" id="KW-0732">Signal</keyword>
<evidence type="ECO:0000313" key="5">
    <source>
        <dbReference type="EMBL" id="GAA4320788.1"/>
    </source>
</evidence>
<dbReference type="InterPro" id="IPR050361">
    <property type="entry name" value="MPP/UQCRC_Complex"/>
</dbReference>
<feature type="domain" description="Peptidase M16 N-terminal" evidence="3">
    <location>
        <begin position="533"/>
        <end position="638"/>
    </location>
</feature>
<evidence type="ECO:0000259" key="3">
    <source>
        <dbReference type="Pfam" id="PF00675"/>
    </source>
</evidence>
<name>A0ABP8GBA2_9BACT</name>
<dbReference type="PANTHER" id="PTHR11851:SF49">
    <property type="entry name" value="MITOCHONDRIAL-PROCESSING PEPTIDASE SUBUNIT ALPHA"/>
    <property type="match status" value="1"/>
</dbReference>
<sequence length="947" mass="103607">MTIKHTLLPLCLAATLSAGAQKPAAKAAPKPAAFQLKYESFTLPNGLKVILHEDHSDPIVAVSTVVHVGSNREKPGKTGFAHFFEHMSFNHSENTPRGANRKLIPEWGGNRNGGTWSDGTVYYEVIPKDAFEKILWIDSDRLGFMINTVTKEALEKEIQVVKNEKRQNYDNVAYGSTGEVILSNLYPKEHPYNWTVIGSLPDLQAASLDDVKEFYDRYYGAANATLVIAGDIDAKKTKERVQYWFGEIRRGPSVQPLKPQAARLTETRSLSFEDNFAKLPEYTVVFPTVEQYHPDSYPLAILAQLLTGSKQAPLYKTVVTERKLAPNVSANHQAKELAGEFYLRVRGNADTDLDQVKSALEEGLARFEKEGFTDAQLSHIKTGLETSLYSGLESILSKAQRLGRDNEFKGDPGYVMKEAGLWQGVTRADVLRVYNQYIKGKPYVATSFVPKGKIDLAVNGAKPATVWTEPIVQGVANEDVAPGADAVFTKTKTKNDRSEPAFGEMPLFRMPAVWTDKLPNGIKVYGIPSSEIPVVNFEVVIRGGHFADPLDKSGVAALLASLMTQGTAGKTPAELEAAIDALGASISMTATNEELRLRASCLSRNFMPTLALVQEILLQPRWDKTEYDRIYTATKTAIKGREANATVLAGINFNKLLYGTGHILGHPAGGTKESVARITLDDLKAYYSTWVKPSAASIHLVGAVPQADAMKGFSGLALAWQGSAPALPAYTVPASDKGGTVYFIDIPGAKQSVLYVGKMGVSATDPDATGISFANEVLGVNSSGRLTQVLRIGKGYTYGASSQQVRSAERAPFVAVTSVRANATLASLQIIQDMLRDYGTTFTEKEVEVTRNKVLKGSTLDYETLNAKLGLLNEISKYGRPLRYVEEDQQQLVKMKLADYQRLIGTHFKESDMVYLVVGDKATQLEEVRKLGKKVVQLDVDGNPVSF</sequence>
<protein>
    <submittedName>
        <fullName evidence="5">Pitrilysin family protein</fullName>
    </submittedName>
</protein>
<dbReference type="InterPro" id="IPR011249">
    <property type="entry name" value="Metalloenz_LuxS/M16"/>
</dbReference>
<feature type="signal peptide" evidence="2">
    <location>
        <begin position="1"/>
        <end position="20"/>
    </location>
</feature>
<organism evidence="5 6">
    <name type="scientific">Flaviaesturariibacter amylovorans</name>
    <dbReference type="NCBI Taxonomy" id="1084520"/>
    <lineage>
        <taxon>Bacteria</taxon>
        <taxon>Pseudomonadati</taxon>
        <taxon>Bacteroidota</taxon>
        <taxon>Chitinophagia</taxon>
        <taxon>Chitinophagales</taxon>
        <taxon>Chitinophagaceae</taxon>
        <taxon>Flaviaestuariibacter</taxon>
    </lineage>
</organism>
<dbReference type="InterPro" id="IPR007863">
    <property type="entry name" value="Peptidase_M16_C"/>
</dbReference>
<accession>A0ABP8GBA2</accession>
<dbReference type="RefSeq" id="WP_345253268.1">
    <property type="nucleotide sequence ID" value="NZ_BAABGY010000002.1"/>
</dbReference>
<reference evidence="6" key="1">
    <citation type="journal article" date="2019" name="Int. J. Syst. Evol. Microbiol.">
        <title>The Global Catalogue of Microorganisms (GCM) 10K type strain sequencing project: providing services to taxonomists for standard genome sequencing and annotation.</title>
        <authorList>
            <consortium name="The Broad Institute Genomics Platform"/>
            <consortium name="The Broad Institute Genome Sequencing Center for Infectious Disease"/>
            <person name="Wu L."/>
            <person name="Ma J."/>
        </authorList>
    </citation>
    <scope>NUCLEOTIDE SEQUENCE [LARGE SCALE GENOMIC DNA]</scope>
    <source>
        <strain evidence="6">JCM 17919</strain>
    </source>
</reference>
<comment type="caution">
    <text evidence="5">The sequence shown here is derived from an EMBL/GenBank/DDBJ whole genome shotgun (WGS) entry which is preliminary data.</text>
</comment>
<evidence type="ECO:0000256" key="1">
    <source>
        <dbReference type="ARBA" id="ARBA00007261"/>
    </source>
</evidence>